<proteinExistence type="predicted"/>
<reference evidence="1 2" key="1">
    <citation type="submission" date="2018-03" db="EMBL/GenBank/DDBJ databases">
        <title>Draft Genome Sequences of the Obligatory Marine Myxobacteria Enhygromyxa salina SWB007.</title>
        <authorList>
            <person name="Poehlein A."/>
            <person name="Moghaddam J.A."/>
            <person name="Harms H."/>
            <person name="Alanjari M."/>
            <person name="Koenig G.M."/>
            <person name="Daniel R."/>
            <person name="Schaeberle T.F."/>
        </authorList>
    </citation>
    <scope>NUCLEOTIDE SEQUENCE [LARGE SCALE GENOMIC DNA]</scope>
    <source>
        <strain evidence="1 2">SWB007</strain>
    </source>
</reference>
<protein>
    <submittedName>
        <fullName evidence="1">Uncharacterized protein</fullName>
    </submittedName>
</protein>
<evidence type="ECO:0000313" key="1">
    <source>
        <dbReference type="EMBL" id="PRP97918.1"/>
    </source>
</evidence>
<gene>
    <name evidence="1" type="ORF">ENSA7_66300</name>
</gene>
<accession>A0A2S9XYH6</accession>
<organism evidence="1 2">
    <name type="scientific">Enhygromyxa salina</name>
    <dbReference type="NCBI Taxonomy" id="215803"/>
    <lineage>
        <taxon>Bacteria</taxon>
        <taxon>Pseudomonadati</taxon>
        <taxon>Myxococcota</taxon>
        <taxon>Polyangia</taxon>
        <taxon>Nannocystales</taxon>
        <taxon>Nannocystaceae</taxon>
        <taxon>Enhygromyxa</taxon>
    </lineage>
</organism>
<evidence type="ECO:0000313" key="2">
    <source>
        <dbReference type="Proteomes" id="UP000238823"/>
    </source>
</evidence>
<dbReference type="AlphaFoldDB" id="A0A2S9XYH6"/>
<dbReference type="EMBL" id="PVNL01000127">
    <property type="protein sequence ID" value="PRP97918.1"/>
    <property type="molecule type" value="Genomic_DNA"/>
</dbReference>
<sequence length="82" mass="8617">MKGVGVPARGRDLADAVAPAGEVGPQLADVVRERVAAGDTDDRDALVGRGLGRRHELGKETQQLFAFVVHGVLSCCIPKRAL</sequence>
<comment type="caution">
    <text evidence="1">The sequence shown here is derived from an EMBL/GenBank/DDBJ whole genome shotgun (WGS) entry which is preliminary data.</text>
</comment>
<dbReference type="Proteomes" id="UP000238823">
    <property type="component" value="Unassembled WGS sequence"/>
</dbReference>
<name>A0A2S9XYH6_9BACT</name>